<evidence type="ECO:0000256" key="1">
    <source>
        <dbReference type="ARBA" id="ARBA00008532"/>
    </source>
</evidence>
<gene>
    <name evidence="3" type="ORF">Vretimale_4819</name>
</gene>
<sequence>MVKYFNVTHALARGLARTFEDALALEPPPEPINIALAHKQHEIYNELLRSIVANFIELPADDSCPDCVFIEDTALVIGKTHAVVTRPGAPSRQPEPGPVAATLRGLGIPRIDTLRAPATLDGGDVLVLPWAVLVGVSRRTNDEAVFQLQALLKDASGPPLYVFSVPAAAATAAVKGRGAAEDNGDVTGPAASDAAHNKTLHFKSVLSALDTHTLLIADTPIGHALADQIRAVPELSSPSSSSSSSAGPLELIFVPDTLAANVLSAGRHVVMQAGFPASEAIVRAACEARQMQLHTLSMSELAKADGALTCCSLLFEAPQLQPVA</sequence>
<dbReference type="PANTHER" id="PTHR12737">
    <property type="entry name" value="DIMETHYLARGININE DIMETHYLAMINOHYDROLASE"/>
    <property type="match status" value="1"/>
</dbReference>
<name>A0A8J4FGZ1_9CHLO</name>
<keyword evidence="2" id="KW-0378">Hydrolase</keyword>
<dbReference type="Proteomes" id="UP000722791">
    <property type="component" value="Unassembled WGS sequence"/>
</dbReference>
<dbReference type="OrthoDB" id="26679at2759"/>
<reference evidence="3" key="1">
    <citation type="journal article" date="2021" name="Proc. Natl. Acad. Sci. U.S.A.">
        <title>Three genomes in the algal genus Volvox reveal the fate of a haploid sex-determining region after a transition to homothallism.</title>
        <authorList>
            <person name="Yamamoto K."/>
            <person name="Hamaji T."/>
            <person name="Kawai-Toyooka H."/>
            <person name="Matsuzaki R."/>
            <person name="Takahashi F."/>
            <person name="Nishimura Y."/>
            <person name="Kawachi M."/>
            <person name="Noguchi H."/>
            <person name="Minakuchi Y."/>
            <person name="Umen J.G."/>
            <person name="Toyoda A."/>
            <person name="Nozaki H."/>
        </authorList>
    </citation>
    <scope>NUCLEOTIDE SEQUENCE</scope>
    <source>
        <strain evidence="3">NIES-3785</strain>
    </source>
</reference>
<dbReference type="SUPFAM" id="SSF55909">
    <property type="entry name" value="Pentein"/>
    <property type="match status" value="1"/>
</dbReference>
<comment type="caution">
    <text evidence="3">The sequence shown here is derived from an EMBL/GenBank/DDBJ whole genome shotgun (WGS) entry which is preliminary data.</text>
</comment>
<dbReference type="GO" id="GO:0006525">
    <property type="term" value="P:arginine metabolic process"/>
    <property type="evidence" value="ECO:0007669"/>
    <property type="project" value="TreeGrafter"/>
</dbReference>
<dbReference type="GO" id="GO:0045429">
    <property type="term" value="P:positive regulation of nitric oxide biosynthetic process"/>
    <property type="evidence" value="ECO:0007669"/>
    <property type="project" value="TreeGrafter"/>
</dbReference>
<evidence type="ECO:0000313" key="4">
    <source>
        <dbReference type="Proteomes" id="UP000722791"/>
    </source>
</evidence>
<dbReference type="EMBL" id="BNCQ01000007">
    <property type="protein sequence ID" value="GIL99852.1"/>
    <property type="molecule type" value="Genomic_DNA"/>
</dbReference>
<accession>A0A8J4FGZ1</accession>
<proteinExistence type="inferred from homology"/>
<dbReference type="GO" id="GO:0000052">
    <property type="term" value="P:citrulline metabolic process"/>
    <property type="evidence" value="ECO:0007669"/>
    <property type="project" value="TreeGrafter"/>
</dbReference>
<evidence type="ECO:0000313" key="3">
    <source>
        <dbReference type="EMBL" id="GIL99852.1"/>
    </source>
</evidence>
<dbReference type="Gene3D" id="3.75.10.10">
    <property type="entry name" value="L-arginine/glycine Amidinotransferase, Chain A"/>
    <property type="match status" value="1"/>
</dbReference>
<dbReference type="AlphaFoldDB" id="A0A8J4FGZ1"/>
<dbReference type="InterPro" id="IPR033199">
    <property type="entry name" value="DDAH-like"/>
</dbReference>
<comment type="similarity">
    <text evidence="1">Belongs to the DDAH family.</text>
</comment>
<dbReference type="PANTHER" id="PTHR12737:SF9">
    <property type="entry name" value="DIMETHYLARGININASE"/>
    <property type="match status" value="1"/>
</dbReference>
<organism evidence="3 4">
    <name type="scientific">Volvox reticuliferus</name>
    <dbReference type="NCBI Taxonomy" id="1737510"/>
    <lineage>
        <taxon>Eukaryota</taxon>
        <taxon>Viridiplantae</taxon>
        <taxon>Chlorophyta</taxon>
        <taxon>core chlorophytes</taxon>
        <taxon>Chlorophyceae</taxon>
        <taxon>CS clade</taxon>
        <taxon>Chlamydomonadales</taxon>
        <taxon>Volvocaceae</taxon>
        <taxon>Volvox</taxon>
    </lineage>
</organism>
<dbReference type="GO" id="GO:0016597">
    <property type="term" value="F:amino acid binding"/>
    <property type="evidence" value="ECO:0007669"/>
    <property type="project" value="TreeGrafter"/>
</dbReference>
<dbReference type="GO" id="GO:0016403">
    <property type="term" value="F:dimethylargininase activity"/>
    <property type="evidence" value="ECO:0007669"/>
    <property type="project" value="TreeGrafter"/>
</dbReference>
<protein>
    <submittedName>
        <fullName evidence="3">Uncharacterized protein</fullName>
    </submittedName>
</protein>
<evidence type="ECO:0000256" key="2">
    <source>
        <dbReference type="ARBA" id="ARBA00022801"/>
    </source>
</evidence>